<dbReference type="RefSeq" id="WP_084528772.1">
    <property type="nucleotide sequence ID" value="NZ_FQUQ01000002.1"/>
</dbReference>
<proteinExistence type="predicted"/>
<organism evidence="1 2">
    <name type="scientific">Pedobacter caeni</name>
    <dbReference type="NCBI Taxonomy" id="288992"/>
    <lineage>
        <taxon>Bacteria</taxon>
        <taxon>Pseudomonadati</taxon>
        <taxon>Bacteroidota</taxon>
        <taxon>Sphingobacteriia</taxon>
        <taxon>Sphingobacteriales</taxon>
        <taxon>Sphingobacteriaceae</taxon>
        <taxon>Pedobacter</taxon>
    </lineage>
</organism>
<sequence length="274" mass="31078">MYFYFFTYLCCLSGSGEHKETKKEQDAISCFGYCRDCGELHELPSELAIPHCYALMEQLSTHKRIDFDSAPEDADPRLSTDGLYTAMRGRMFGILVCEDQQGKEVILRAFSSRHNGVWNVSGWVPPLVDEHKFVAEVSLGNLDLHPLTDLIDTLPKESKEWYLKIAERRIVSHGILAKLNALYEIHNFNNEKRSLEGAFSLEKGIPVGTGDCCAPKLLNYAAIHQLKPLSIAEFFWGRETASGHRKERHFYVSCAEKCQPILGYMLCGVNNQIH</sequence>
<accession>A0A1M5B305</accession>
<dbReference type="STRING" id="288992.SAMN04488522_102993"/>
<reference evidence="2" key="1">
    <citation type="submission" date="2016-11" db="EMBL/GenBank/DDBJ databases">
        <authorList>
            <person name="Varghese N."/>
            <person name="Submissions S."/>
        </authorList>
    </citation>
    <scope>NUCLEOTIDE SEQUENCE [LARGE SCALE GENOMIC DNA]</scope>
    <source>
        <strain evidence="2">DSM 16990</strain>
    </source>
</reference>
<protein>
    <submittedName>
        <fullName evidence="1">Uncharacterized protein</fullName>
    </submittedName>
</protein>
<dbReference type="OrthoDB" id="9807829at2"/>
<gene>
    <name evidence="1" type="ORF">SAMN04488522_102993</name>
</gene>
<keyword evidence="2" id="KW-1185">Reference proteome</keyword>
<dbReference type="Proteomes" id="UP000184287">
    <property type="component" value="Unassembled WGS sequence"/>
</dbReference>
<dbReference type="EMBL" id="FQUQ01000002">
    <property type="protein sequence ID" value="SHF36717.1"/>
    <property type="molecule type" value="Genomic_DNA"/>
</dbReference>
<evidence type="ECO:0000313" key="1">
    <source>
        <dbReference type="EMBL" id="SHF36717.1"/>
    </source>
</evidence>
<name>A0A1M5B305_9SPHI</name>
<evidence type="ECO:0000313" key="2">
    <source>
        <dbReference type="Proteomes" id="UP000184287"/>
    </source>
</evidence>
<dbReference type="AlphaFoldDB" id="A0A1M5B305"/>